<dbReference type="InterPro" id="IPR018222">
    <property type="entry name" value="Nuclear_transport_factor_2_euk"/>
</dbReference>
<accession>A0A9N9WPZ6</accession>
<gene>
    <name evidence="3" type="ORF">CHIRRI_LOCUS3457</name>
</gene>
<dbReference type="InterPro" id="IPR045875">
    <property type="entry name" value="NTF2"/>
</dbReference>
<dbReference type="CDD" id="cd00780">
    <property type="entry name" value="NTF2"/>
    <property type="match status" value="1"/>
</dbReference>
<evidence type="ECO:0000313" key="4">
    <source>
        <dbReference type="Proteomes" id="UP001153620"/>
    </source>
</evidence>
<keyword evidence="1" id="KW-0732">Signal</keyword>
<dbReference type="InterPro" id="IPR032710">
    <property type="entry name" value="NTF2-like_dom_sf"/>
</dbReference>
<reference evidence="3" key="1">
    <citation type="submission" date="2022-01" db="EMBL/GenBank/DDBJ databases">
        <authorList>
            <person name="King R."/>
        </authorList>
    </citation>
    <scope>NUCLEOTIDE SEQUENCE</scope>
</reference>
<dbReference type="Gene3D" id="3.10.450.50">
    <property type="match status" value="1"/>
</dbReference>
<proteinExistence type="predicted"/>
<feature type="chain" id="PRO_5040265052" description="NTF2 domain-containing protein" evidence="1">
    <location>
        <begin position="20"/>
        <end position="192"/>
    </location>
</feature>
<reference evidence="3" key="2">
    <citation type="submission" date="2022-10" db="EMBL/GenBank/DDBJ databases">
        <authorList>
            <consortium name="ENA_rothamsted_submissions"/>
            <consortium name="culmorum"/>
            <person name="King R."/>
        </authorList>
    </citation>
    <scope>NUCLEOTIDE SEQUENCE</scope>
</reference>
<dbReference type="PANTHER" id="PTHR12612">
    <property type="entry name" value="NUCLEAR TRANSPORT FACTOR 2"/>
    <property type="match status" value="1"/>
</dbReference>
<keyword evidence="4" id="KW-1185">Reference proteome</keyword>
<evidence type="ECO:0000256" key="1">
    <source>
        <dbReference type="SAM" id="SignalP"/>
    </source>
</evidence>
<feature type="domain" description="NTF2" evidence="2">
    <location>
        <begin position="75"/>
        <end position="189"/>
    </location>
</feature>
<name>A0A9N9WPZ6_9DIPT</name>
<dbReference type="OrthoDB" id="6507044at2759"/>
<protein>
    <recommendedName>
        <fullName evidence="2">NTF2 domain-containing protein</fullName>
    </recommendedName>
</protein>
<dbReference type="SUPFAM" id="SSF54427">
    <property type="entry name" value="NTF2-like"/>
    <property type="match status" value="1"/>
</dbReference>
<organism evidence="3 4">
    <name type="scientific">Chironomus riparius</name>
    <dbReference type="NCBI Taxonomy" id="315576"/>
    <lineage>
        <taxon>Eukaryota</taxon>
        <taxon>Metazoa</taxon>
        <taxon>Ecdysozoa</taxon>
        <taxon>Arthropoda</taxon>
        <taxon>Hexapoda</taxon>
        <taxon>Insecta</taxon>
        <taxon>Pterygota</taxon>
        <taxon>Neoptera</taxon>
        <taxon>Endopterygota</taxon>
        <taxon>Diptera</taxon>
        <taxon>Nematocera</taxon>
        <taxon>Chironomoidea</taxon>
        <taxon>Chironomidae</taxon>
        <taxon>Chironominae</taxon>
        <taxon>Chironomus</taxon>
    </lineage>
</organism>
<dbReference type="EMBL" id="OU895877">
    <property type="protein sequence ID" value="CAG9800515.1"/>
    <property type="molecule type" value="Genomic_DNA"/>
</dbReference>
<sequence length="192" mass="22671">MSILYCYCFLQLFFTTIYGLDTTTIIPDEDYSIEIIEEYTTAVNDFLIDEDDETATTTENYEDDLRILNKDFDKLGRIYVSQYYSLFDDPKKRLSLVALYHPDDSFMTFEGERYRGTKKILEKFQKLKLKNLQRNISSIDTQPLHDGGVVIKVIGKIHENTKPDHLYTQTFIYKPQKGSFFLQHDIFRVIRP</sequence>
<dbReference type="Proteomes" id="UP001153620">
    <property type="component" value="Chromosome 1"/>
</dbReference>
<dbReference type="PROSITE" id="PS50177">
    <property type="entry name" value="NTF2_DOMAIN"/>
    <property type="match status" value="1"/>
</dbReference>
<evidence type="ECO:0000259" key="2">
    <source>
        <dbReference type="PROSITE" id="PS50177"/>
    </source>
</evidence>
<dbReference type="InterPro" id="IPR002075">
    <property type="entry name" value="NTF2_dom"/>
</dbReference>
<evidence type="ECO:0000313" key="3">
    <source>
        <dbReference type="EMBL" id="CAG9800515.1"/>
    </source>
</evidence>
<dbReference type="GO" id="GO:0006913">
    <property type="term" value="P:nucleocytoplasmic transport"/>
    <property type="evidence" value="ECO:0007669"/>
    <property type="project" value="InterPro"/>
</dbReference>
<feature type="signal peptide" evidence="1">
    <location>
        <begin position="1"/>
        <end position="19"/>
    </location>
</feature>
<dbReference type="Pfam" id="PF02136">
    <property type="entry name" value="NTF2"/>
    <property type="match status" value="1"/>
</dbReference>
<dbReference type="AlphaFoldDB" id="A0A9N9WPZ6"/>